<dbReference type="InterPro" id="IPR015917">
    <property type="entry name" value="Pept_C14A"/>
</dbReference>
<dbReference type="RefSeq" id="WP_207141868.1">
    <property type="nucleotide sequence ID" value="NZ_JAEKJZ010000003.1"/>
</dbReference>
<protein>
    <submittedName>
        <fullName evidence="4">Caspase family protein</fullName>
    </submittedName>
</protein>
<dbReference type="InterPro" id="IPR011600">
    <property type="entry name" value="Pept_C14_caspase"/>
</dbReference>
<comment type="caution">
    <text evidence="4">The sequence shown here is derived from an EMBL/GenBank/DDBJ whole genome shotgun (WGS) entry which is preliminary data.</text>
</comment>
<dbReference type="InterPro" id="IPR052039">
    <property type="entry name" value="Caspase-related_regulators"/>
</dbReference>
<dbReference type="Pfam" id="PF00656">
    <property type="entry name" value="Peptidase_C14"/>
    <property type="match status" value="1"/>
</dbReference>
<keyword evidence="2" id="KW-0812">Transmembrane</keyword>
<accession>A0A939EF05</accession>
<evidence type="ECO:0000259" key="3">
    <source>
        <dbReference type="PROSITE" id="PS50208"/>
    </source>
</evidence>
<sequence>MTVQSSFFCGTRSQCAVPGAVSGAKAAWLSAFAVFWFAILALTGGAVAAEQRFALVIGNSGYEKIGRLANPANDADLVAKSLEAVGFEVAVHYDLDEETMGQALDDLADRAPELDVAVLYFAGHGIQKDGENYLIPVDAQLRSPTAIERETVSLRSFMEVMEEVPISLLFLDACRNNPFAEELLTQASSEGRSAGITRGLAPIRTVGDMLVTFATLPNSVAKDGSGQNSPFAKSLARHMKTPDAEVSVLMKRVTRDVMAETDGDQRPQQLSQMQTEFYFERTAASAPVKDDLQTLLAVYPGSVTVGEEVSVLADVPRKCLPNFFNISPSSKVTPIPAQFFKTVELGGGQVRYEISPGSRYGLIVQDQDEKGANRIGFFCSLGTALSDDMKREVLRRINGQLASNELSGTIGSAPEAVAYHFAEFKIN</sequence>
<name>A0A939EF05_9HYPH</name>
<dbReference type="InterPro" id="IPR001309">
    <property type="entry name" value="Pept_C14_p20"/>
</dbReference>
<dbReference type="InterPro" id="IPR029030">
    <property type="entry name" value="Caspase-like_dom_sf"/>
</dbReference>
<dbReference type="PANTHER" id="PTHR22576:SF37">
    <property type="entry name" value="MUCOSA-ASSOCIATED LYMPHOID TISSUE LYMPHOMA TRANSLOCATION PROTEIN 1"/>
    <property type="match status" value="1"/>
</dbReference>
<dbReference type="Gene3D" id="3.40.50.1460">
    <property type="match status" value="1"/>
</dbReference>
<organism evidence="4 5">
    <name type="scientific">Roseibium aggregatum</name>
    <dbReference type="NCBI Taxonomy" id="187304"/>
    <lineage>
        <taxon>Bacteria</taxon>
        <taxon>Pseudomonadati</taxon>
        <taxon>Pseudomonadota</taxon>
        <taxon>Alphaproteobacteria</taxon>
        <taxon>Hyphomicrobiales</taxon>
        <taxon>Stappiaceae</taxon>
        <taxon>Roseibium</taxon>
    </lineage>
</organism>
<keyword evidence="2" id="KW-0472">Membrane</keyword>
<evidence type="ECO:0000313" key="4">
    <source>
        <dbReference type="EMBL" id="MBN9672031.1"/>
    </source>
</evidence>
<evidence type="ECO:0000256" key="1">
    <source>
        <dbReference type="ARBA" id="ARBA00010134"/>
    </source>
</evidence>
<dbReference type="GO" id="GO:0004197">
    <property type="term" value="F:cysteine-type endopeptidase activity"/>
    <property type="evidence" value="ECO:0007669"/>
    <property type="project" value="InterPro"/>
</dbReference>
<dbReference type="PROSITE" id="PS50208">
    <property type="entry name" value="CASPASE_P20"/>
    <property type="match status" value="1"/>
</dbReference>
<dbReference type="SMART" id="SM00115">
    <property type="entry name" value="CASc"/>
    <property type="match status" value="1"/>
</dbReference>
<reference evidence="4" key="1">
    <citation type="submission" date="2020-12" db="EMBL/GenBank/DDBJ databases">
        <title>Oil enriched cultivation method for isolating marine PHA-producing bacteria.</title>
        <authorList>
            <person name="Zheng W."/>
            <person name="Yu S."/>
            <person name="Huang Y."/>
        </authorList>
    </citation>
    <scope>NUCLEOTIDE SEQUENCE</scope>
    <source>
        <strain evidence="4">SY-2-12</strain>
    </source>
</reference>
<dbReference type="SUPFAM" id="SSF52129">
    <property type="entry name" value="Caspase-like"/>
    <property type="match status" value="1"/>
</dbReference>
<proteinExistence type="inferred from homology"/>
<evidence type="ECO:0000313" key="5">
    <source>
        <dbReference type="Proteomes" id="UP000664096"/>
    </source>
</evidence>
<dbReference type="Proteomes" id="UP000664096">
    <property type="component" value="Unassembled WGS sequence"/>
</dbReference>
<dbReference type="GO" id="GO:0006508">
    <property type="term" value="P:proteolysis"/>
    <property type="evidence" value="ECO:0007669"/>
    <property type="project" value="InterPro"/>
</dbReference>
<dbReference type="EMBL" id="JAEKJZ010000003">
    <property type="protein sequence ID" value="MBN9672031.1"/>
    <property type="molecule type" value="Genomic_DNA"/>
</dbReference>
<evidence type="ECO:0000256" key="2">
    <source>
        <dbReference type="SAM" id="Phobius"/>
    </source>
</evidence>
<comment type="similarity">
    <text evidence="1">Belongs to the peptidase C14A family.</text>
</comment>
<dbReference type="AlphaFoldDB" id="A0A939EF05"/>
<keyword evidence="2" id="KW-1133">Transmembrane helix</keyword>
<feature type="domain" description="Caspase family p20" evidence="3">
    <location>
        <begin position="50"/>
        <end position="178"/>
    </location>
</feature>
<feature type="transmembrane region" description="Helical" evidence="2">
    <location>
        <begin position="27"/>
        <end position="49"/>
    </location>
</feature>
<dbReference type="PANTHER" id="PTHR22576">
    <property type="entry name" value="MUCOSA ASSOCIATED LYMPHOID TISSUE LYMPHOMA TRANSLOCATION PROTEIN 1/PARACASPASE"/>
    <property type="match status" value="1"/>
</dbReference>
<gene>
    <name evidence="4" type="ORF">JF539_16895</name>
</gene>